<organism evidence="9 10">
    <name type="scientific">Ambrosiozyma monospora</name>
    <name type="common">Yeast</name>
    <name type="synonym">Endomycopsis monosporus</name>
    <dbReference type="NCBI Taxonomy" id="43982"/>
    <lineage>
        <taxon>Eukaryota</taxon>
        <taxon>Fungi</taxon>
        <taxon>Dikarya</taxon>
        <taxon>Ascomycota</taxon>
        <taxon>Saccharomycotina</taxon>
        <taxon>Pichiomycetes</taxon>
        <taxon>Pichiales</taxon>
        <taxon>Pichiaceae</taxon>
        <taxon>Ambrosiozyma</taxon>
    </lineage>
</organism>
<keyword evidence="5" id="KW-0862">Zinc</keyword>
<dbReference type="PANTHER" id="PTHR40626">
    <property type="entry name" value="MIP31509P"/>
    <property type="match status" value="1"/>
</dbReference>
<comment type="subcellular location">
    <subcellularLocation>
        <location evidence="1">Nucleus</location>
    </subcellularLocation>
</comment>
<keyword evidence="6" id="KW-0539">Nucleus</keyword>
<dbReference type="GO" id="GO:0000981">
    <property type="term" value="F:DNA-binding transcription factor activity, RNA polymerase II-specific"/>
    <property type="evidence" value="ECO:0007669"/>
    <property type="project" value="InterPro"/>
</dbReference>
<feature type="region of interest" description="Disordered" evidence="7">
    <location>
        <begin position="201"/>
        <end position="238"/>
    </location>
</feature>
<dbReference type="PANTHER" id="PTHR40626:SF11">
    <property type="entry name" value="ZINC FINGER PROTEIN YPR022C"/>
    <property type="match status" value="1"/>
</dbReference>
<evidence type="ECO:0000256" key="3">
    <source>
        <dbReference type="ARBA" id="ARBA00022737"/>
    </source>
</evidence>
<evidence type="ECO:0000313" key="10">
    <source>
        <dbReference type="Proteomes" id="UP001165063"/>
    </source>
</evidence>
<dbReference type="EMBL" id="BSXU01001839">
    <property type="protein sequence ID" value="GMG31565.1"/>
    <property type="molecule type" value="Genomic_DNA"/>
</dbReference>
<keyword evidence="2" id="KW-0479">Metal-binding</keyword>
<dbReference type="GO" id="GO:0000978">
    <property type="term" value="F:RNA polymerase II cis-regulatory region sequence-specific DNA binding"/>
    <property type="evidence" value="ECO:0007669"/>
    <property type="project" value="InterPro"/>
</dbReference>
<dbReference type="GO" id="GO:0008270">
    <property type="term" value="F:zinc ion binding"/>
    <property type="evidence" value="ECO:0007669"/>
    <property type="project" value="UniProtKB-KW"/>
</dbReference>
<dbReference type="Proteomes" id="UP001165063">
    <property type="component" value="Unassembled WGS sequence"/>
</dbReference>
<evidence type="ECO:0000256" key="1">
    <source>
        <dbReference type="ARBA" id="ARBA00004123"/>
    </source>
</evidence>
<feature type="compositionally biased region" description="Polar residues" evidence="7">
    <location>
        <begin position="201"/>
        <end position="211"/>
    </location>
</feature>
<comment type="caution">
    <text evidence="9">The sequence shown here is derived from an EMBL/GenBank/DDBJ whole genome shotgun (WGS) entry which is preliminary data.</text>
</comment>
<feature type="compositionally biased region" description="Low complexity" evidence="7">
    <location>
        <begin position="223"/>
        <end position="235"/>
    </location>
</feature>
<feature type="domain" description="Xylanolytic transcriptional activator regulatory" evidence="8">
    <location>
        <begin position="51"/>
        <end position="130"/>
    </location>
</feature>
<keyword evidence="10" id="KW-1185">Reference proteome</keyword>
<feature type="region of interest" description="Disordered" evidence="7">
    <location>
        <begin position="605"/>
        <end position="634"/>
    </location>
</feature>
<dbReference type="InterPro" id="IPR051059">
    <property type="entry name" value="VerF-like"/>
</dbReference>
<accession>A0A9W6Z040</accession>
<evidence type="ECO:0000313" key="9">
    <source>
        <dbReference type="EMBL" id="GMG31565.1"/>
    </source>
</evidence>
<dbReference type="GO" id="GO:0006351">
    <property type="term" value="P:DNA-templated transcription"/>
    <property type="evidence" value="ECO:0007669"/>
    <property type="project" value="InterPro"/>
</dbReference>
<evidence type="ECO:0000256" key="6">
    <source>
        <dbReference type="ARBA" id="ARBA00023242"/>
    </source>
</evidence>
<protein>
    <submittedName>
        <fullName evidence="9">Unnamed protein product</fullName>
    </submittedName>
</protein>
<evidence type="ECO:0000256" key="4">
    <source>
        <dbReference type="ARBA" id="ARBA00022771"/>
    </source>
</evidence>
<dbReference type="GO" id="GO:0005634">
    <property type="term" value="C:nucleus"/>
    <property type="evidence" value="ECO:0007669"/>
    <property type="project" value="UniProtKB-SubCell"/>
</dbReference>
<evidence type="ECO:0000256" key="5">
    <source>
        <dbReference type="ARBA" id="ARBA00022833"/>
    </source>
</evidence>
<name>A0A9W6Z040_AMBMO</name>
<sequence length="675" mass="75850">MLSVLEMFKNLAEPAFIRYENNNSTSSSPLNNNNNKSNTSLNTNVRDTSFTDQHYQQQHQDFKQSHRRWYLWIQYESRKRLAFFSYLIDAQSCFLFSKNQNISIFDIQLDLPYTDAVWYAKDPTTFVQFYMKQPRALRKRYNAPPNGGTGATKGATKSGAGTGTGTGTRTGMHIHAASRRKSISVGADTFATDGTAVGTANGSNACSGTVNSSGKSSDDKGKATGSKSKSTTASSPAQQFNESHLYVISSQESTNTNNGVPIHPVKAEGVWPNFLFSLRRLMQPYNKRQTEYKYNCFSQFSRYIFLTGSVSMIRELRHIQVLDTQVVPSVRVNAFAAKIEQALFQWRAYFHLHISFTNTGVEAGEPFEPLNDYATTPMFWSNIFMFNMGLLGLYCDLDCMMQYRKHINDFGYFSSVDADSDSDSELLNCYNRNNNRNGSNTNMNNSTSTSSLDLTNTTMGFIGNISPGNLSPERVEYNNTQQTRTEKRMQTWCKSKNGYHSNIEACNILRMIFNNPEVLKVLPSAMFDLYLAVLVCWSYQFSCFALKDQREIQMQYWNSCDCNLQKGSDSENKALIELKVMKYLNSKLDNKVNLDIVKRATGSTGCGGGSASRSNSHNANVGAGVSGDEDDTPVSDEERYCLVKCLVLYSSSVLQESCRWRSATYLVNDLLSLVN</sequence>
<evidence type="ECO:0000256" key="7">
    <source>
        <dbReference type="SAM" id="MobiDB-lite"/>
    </source>
</evidence>
<proteinExistence type="predicted"/>
<dbReference type="OrthoDB" id="1405595at2759"/>
<keyword evidence="3" id="KW-0677">Repeat</keyword>
<dbReference type="Pfam" id="PF04082">
    <property type="entry name" value="Fungal_trans"/>
    <property type="match status" value="1"/>
</dbReference>
<gene>
    <name evidence="9" type="ORF">Amon01_000400400</name>
</gene>
<feature type="region of interest" description="Disordered" evidence="7">
    <location>
        <begin position="140"/>
        <end position="170"/>
    </location>
</feature>
<dbReference type="InterPro" id="IPR007219">
    <property type="entry name" value="XnlR_reg_dom"/>
</dbReference>
<keyword evidence="4" id="KW-0863">Zinc-finger</keyword>
<reference evidence="9" key="1">
    <citation type="submission" date="2023-04" db="EMBL/GenBank/DDBJ databases">
        <title>Ambrosiozyma monospora NBRC 1965.</title>
        <authorList>
            <person name="Ichikawa N."/>
            <person name="Sato H."/>
            <person name="Tonouchi N."/>
        </authorList>
    </citation>
    <scope>NUCLEOTIDE SEQUENCE</scope>
    <source>
        <strain evidence="9">NBRC 1965</strain>
    </source>
</reference>
<evidence type="ECO:0000256" key="2">
    <source>
        <dbReference type="ARBA" id="ARBA00022723"/>
    </source>
</evidence>
<evidence type="ECO:0000259" key="8">
    <source>
        <dbReference type="Pfam" id="PF04082"/>
    </source>
</evidence>
<dbReference type="AlphaFoldDB" id="A0A9W6Z040"/>
<dbReference type="GO" id="GO:0000785">
    <property type="term" value="C:chromatin"/>
    <property type="evidence" value="ECO:0007669"/>
    <property type="project" value="TreeGrafter"/>
</dbReference>